<evidence type="ECO:0000313" key="3">
    <source>
        <dbReference type="Proteomes" id="UP000276834"/>
    </source>
</evidence>
<dbReference type="EMBL" id="QUSF01000001">
    <property type="protein sequence ID" value="RLW12970.1"/>
    <property type="molecule type" value="Genomic_DNA"/>
</dbReference>
<keyword evidence="3" id="KW-1185">Reference proteome</keyword>
<proteinExistence type="predicted"/>
<organism evidence="2 3">
    <name type="scientific">Chloebia gouldiae</name>
    <name type="common">Gouldian finch</name>
    <name type="synonym">Erythrura gouldiae</name>
    <dbReference type="NCBI Taxonomy" id="44316"/>
    <lineage>
        <taxon>Eukaryota</taxon>
        <taxon>Metazoa</taxon>
        <taxon>Chordata</taxon>
        <taxon>Craniata</taxon>
        <taxon>Vertebrata</taxon>
        <taxon>Euteleostomi</taxon>
        <taxon>Archelosauria</taxon>
        <taxon>Archosauria</taxon>
        <taxon>Dinosauria</taxon>
        <taxon>Saurischia</taxon>
        <taxon>Theropoda</taxon>
        <taxon>Coelurosauria</taxon>
        <taxon>Aves</taxon>
        <taxon>Neognathae</taxon>
        <taxon>Neoaves</taxon>
        <taxon>Telluraves</taxon>
        <taxon>Australaves</taxon>
        <taxon>Passeriformes</taxon>
        <taxon>Passeroidea</taxon>
        <taxon>Passeridae</taxon>
        <taxon>Chloebia</taxon>
    </lineage>
</organism>
<name>A0A3L8T0H3_CHLGU</name>
<comment type="caution">
    <text evidence="2">The sequence shown here is derived from an EMBL/GenBank/DDBJ whole genome shotgun (WGS) entry which is preliminary data.</text>
</comment>
<evidence type="ECO:0000256" key="1">
    <source>
        <dbReference type="SAM" id="MobiDB-lite"/>
    </source>
</evidence>
<accession>A0A3L8T0H3</accession>
<dbReference type="Proteomes" id="UP000276834">
    <property type="component" value="Unassembled WGS sequence"/>
</dbReference>
<feature type="compositionally biased region" description="Basic residues" evidence="1">
    <location>
        <begin position="1"/>
        <end position="11"/>
    </location>
</feature>
<evidence type="ECO:0000313" key="2">
    <source>
        <dbReference type="EMBL" id="RLW12970.1"/>
    </source>
</evidence>
<gene>
    <name evidence="2" type="ORF">DV515_00000393</name>
</gene>
<reference evidence="2 3" key="1">
    <citation type="journal article" date="2018" name="Proc. R. Soc. B">
        <title>A non-coding region near Follistatin controls head colour polymorphism in the Gouldian finch.</title>
        <authorList>
            <person name="Toomey M.B."/>
            <person name="Marques C.I."/>
            <person name="Andrade P."/>
            <person name="Araujo P.M."/>
            <person name="Sabatino S."/>
            <person name="Gazda M.A."/>
            <person name="Afonso S."/>
            <person name="Lopes R.J."/>
            <person name="Corbo J.C."/>
            <person name="Carneiro M."/>
        </authorList>
    </citation>
    <scope>NUCLEOTIDE SEQUENCE [LARGE SCALE GENOMIC DNA]</scope>
    <source>
        <strain evidence="2">Red01</strain>
        <tissue evidence="2">Muscle</tissue>
    </source>
</reference>
<sequence length="157" mass="17691">MKLKNTRKAHEKRVLPRRPPAAPRLNRLEVNSACGTLLLLEEQAVTVPGALAGCNLEWYLGHHKALFDLHKLIFLRQCLENGFPDDMDYCYVWNSCAGMRSQQREAEPMVTLAVQGLSLKAAILAFCLHRHRPAGSRGFISKAGMPALFLLRHRPVH</sequence>
<feature type="region of interest" description="Disordered" evidence="1">
    <location>
        <begin position="1"/>
        <end position="20"/>
    </location>
</feature>
<dbReference type="AlphaFoldDB" id="A0A3L8T0H3"/>
<protein>
    <submittedName>
        <fullName evidence="2">Uncharacterized protein</fullName>
    </submittedName>
</protein>